<keyword evidence="8" id="KW-1185">Reference proteome</keyword>
<dbReference type="Gene3D" id="3.30.70.1490">
    <property type="entry name" value="Cysteine protease Prp"/>
    <property type="match status" value="1"/>
</dbReference>
<keyword evidence="4" id="KW-0788">Thiol protease</keyword>
<keyword evidence="1" id="KW-0690">Ribosome biogenesis</keyword>
<dbReference type="PANTHER" id="PTHR39178">
    <property type="entry name" value="HYPOTHETICAL RIBOSOME-ASSOCIATED PROTEIN"/>
    <property type="match status" value="1"/>
</dbReference>
<sequence length="111" mass="12276">MIHVNVSQSKEENRILHIMIMGHAGFGQPGEDIVCAAVSALAIGTLNSTERLLGIDLKPISDEKDGGVLAWNIPKVDDPILDEQLQLLMKALVESLKMIEEEYHEFIQVNV</sequence>
<comment type="caution">
    <text evidence="7">The sequence shown here is derived from an EMBL/GenBank/DDBJ whole genome shotgun (WGS) entry which is preliminary data.</text>
</comment>
<evidence type="ECO:0000256" key="6">
    <source>
        <dbReference type="ARBA" id="ARBA00044538"/>
    </source>
</evidence>
<evidence type="ECO:0000256" key="4">
    <source>
        <dbReference type="ARBA" id="ARBA00022807"/>
    </source>
</evidence>
<dbReference type="SUPFAM" id="SSF118010">
    <property type="entry name" value="TM1457-like"/>
    <property type="match status" value="1"/>
</dbReference>
<gene>
    <name evidence="7" type="ORF">EDD72_1252</name>
</gene>
<dbReference type="RefSeq" id="WP_132770430.1">
    <property type="nucleotide sequence ID" value="NZ_SMAB01000025.1"/>
</dbReference>
<dbReference type="Pfam" id="PF04327">
    <property type="entry name" value="Peptidase_Prp"/>
    <property type="match status" value="1"/>
</dbReference>
<dbReference type="EMBL" id="SMAB01000025">
    <property type="protein sequence ID" value="TCS78758.1"/>
    <property type="molecule type" value="Genomic_DNA"/>
</dbReference>
<name>A0A4R3K7I2_9BACI</name>
<dbReference type="OrthoDB" id="48998at2"/>
<dbReference type="GO" id="GO:0042254">
    <property type="term" value="P:ribosome biogenesis"/>
    <property type="evidence" value="ECO:0007669"/>
    <property type="project" value="UniProtKB-KW"/>
</dbReference>
<keyword evidence="2" id="KW-0645">Protease</keyword>
<evidence type="ECO:0000256" key="5">
    <source>
        <dbReference type="ARBA" id="ARBA00044503"/>
    </source>
</evidence>
<dbReference type="CDD" id="cd16332">
    <property type="entry name" value="Prp-like"/>
    <property type="match status" value="1"/>
</dbReference>
<evidence type="ECO:0000256" key="3">
    <source>
        <dbReference type="ARBA" id="ARBA00022801"/>
    </source>
</evidence>
<evidence type="ECO:0000256" key="2">
    <source>
        <dbReference type="ARBA" id="ARBA00022670"/>
    </source>
</evidence>
<protein>
    <recommendedName>
        <fullName evidence="6">Ribosomal processing cysteine protease Prp</fullName>
    </recommendedName>
</protein>
<dbReference type="AlphaFoldDB" id="A0A4R3K7I2"/>
<dbReference type="GO" id="GO:0006508">
    <property type="term" value="P:proteolysis"/>
    <property type="evidence" value="ECO:0007669"/>
    <property type="project" value="UniProtKB-KW"/>
</dbReference>
<organism evidence="7 8">
    <name type="scientific">Tepidibacillus fermentans</name>
    <dbReference type="NCBI Taxonomy" id="1281767"/>
    <lineage>
        <taxon>Bacteria</taxon>
        <taxon>Bacillati</taxon>
        <taxon>Bacillota</taxon>
        <taxon>Bacilli</taxon>
        <taxon>Bacillales</taxon>
        <taxon>Bacillaceae</taxon>
        <taxon>Tepidibacillus</taxon>
    </lineage>
</organism>
<dbReference type="Proteomes" id="UP000295788">
    <property type="component" value="Unassembled WGS sequence"/>
</dbReference>
<reference evidence="7 8" key="1">
    <citation type="submission" date="2019-03" db="EMBL/GenBank/DDBJ databases">
        <title>Genomic Encyclopedia of Type Strains, Phase IV (KMG-IV): sequencing the most valuable type-strain genomes for metagenomic binning, comparative biology and taxonomic classification.</title>
        <authorList>
            <person name="Goeker M."/>
        </authorList>
    </citation>
    <scope>NUCLEOTIDE SEQUENCE [LARGE SCALE GENOMIC DNA]</scope>
    <source>
        <strain evidence="7 8">DSM 23802</strain>
    </source>
</reference>
<dbReference type="InterPro" id="IPR036764">
    <property type="entry name" value="Peptidase_Prp_sf"/>
</dbReference>
<dbReference type="PANTHER" id="PTHR39178:SF1">
    <property type="entry name" value="RIBOSOMAL-PROCESSING CYSTEINE PROTEASE PRP"/>
    <property type="match status" value="1"/>
</dbReference>
<evidence type="ECO:0000313" key="7">
    <source>
        <dbReference type="EMBL" id="TCS78758.1"/>
    </source>
</evidence>
<dbReference type="InterPro" id="IPR007422">
    <property type="entry name" value="Peptidase_Prp"/>
</dbReference>
<evidence type="ECO:0000256" key="1">
    <source>
        <dbReference type="ARBA" id="ARBA00022517"/>
    </source>
</evidence>
<dbReference type="GO" id="GO:0008234">
    <property type="term" value="F:cysteine-type peptidase activity"/>
    <property type="evidence" value="ECO:0007669"/>
    <property type="project" value="UniProtKB-KW"/>
</dbReference>
<evidence type="ECO:0000313" key="8">
    <source>
        <dbReference type="Proteomes" id="UP000295788"/>
    </source>
</evidence>
<proteinExistence type="inferred from homology"/>
<keyword evidence="3" id="KW-0378">Hydrolase</keyword>
<accession>A0A4R3K7I2</accession>
<comment type="similarity">
    <text evidence="5">Belongs to the Prp family.</text>
</comment>